<feature type="compositionally biased region" description="Basic and acidic residues" evidence="1">
    <location>
        <begin position="217"/>
        <end position="228"/>
    </location>
</feature>
<sequence length="511" mass="56477">MSMESLSWLPPDQRGEIVSRPWSPEDYGAVELRNAAARGALRLETACGQMVSEVRFSPEGCELRGRPRGNGAAGPASSFAEGWETPAGDFPGCFSLRWCWEEFDECWLLWAELGTAETLVLECMEESWNHLRLVTWTTSGPPHLEVDLLPRPLANPNQDLQVSLLSFQIECLKLEAEPQFRQQCDALQQLLQHITQPKPEPPPPQQPQPQQEPDVEIPPKTRPEKPGDSDSLQQLLAQIEQEKPQELMELTPPPEVRPLEKPEKPVRQRAQRKPQLPQAFVPGAPGLIAQPPALLKMQPMAPDMGLWQAPTYAEGMGWYGLCPAAAHEAWLQAQARALAPAPAPPKPPKPPPEPAQPEEEVDRPLGKVRCFLPNAALPGADGHLLRVQSLKCGDRVRLWGGKESEVLDVKHTKSKKKPHDLVDLSTHQGAFTVSKAQRVTVPDPKGPHDQGVGSLKSGDLVIVGNKERALTKVSTRKERTDIYEVILDADGPLETFQVPSWGILTLGCQMD</sequence>
<feature type="region of interest" description="Disordered" evidence="1">
    <location>
        <begin position="244"/>
        <end position="284"/>
    </location>
</feature>
<name>A0AA36NJ91_9DINO</name>
<protein>
    <submittedName>
        <fullName evidence="2">Uncharacterized protein</fullName>
    </submittedName>
</protein>
<dbReference type="EMBL" id="CAUJNA010003757">
    <property type="protein sequence ID" value="CAJ1409189.1"/>
    <property type="molecule type" value="Genomic_DNA"/>
</dbReference>
<evidence type="ECO:0000313" key="2">
    <source>
        <dbReference type="EMBL" id="CAJ1409189.1"/>
    </source>
</evidence>
<organism evidence="2 3">
    <name type="scientific">Effrenium voratum</name>
    <dbReference type="NCBI Taxonomy" id="2562239"/>
    <lineage>
        <taxon>Eukaryota</taxon>
        <taxon>Sar</taxon>
        <taxon>Alveolata</taxon>
        <taxon>Dinophyceae</taxon>
        <taxon>Suessiales</taxon>
        <taxon>Symbiodiniaceae</taxon>
        <taxon>Effrenium</taxon>
    </lineage>
</organism>
<feature type="compositionally biased region" description="Pro residues" evidence="1">
    <location>
        <begin position="198"/>
        <end position="207"/>
    </location>
</feature>
<evidence type="ECO:0000256" key="1">
    <source>
        <dbReference type="SAM" id="MobiDB-lite"/>
    </source>
</evidence>
<reference evidence="2" key="1">
    <citation type="submission" date="2023-08" db="EMBL/GenBank/DDBJ databases">
        <authorList>
            <person name="Chen Y."/>
            <person name="Shah S."/>
            <person name="Dougan E. K."/>
            <person name="Thang M."/>
            <person name="Chan C."/>
        </authorList>
    </citation>
    <scope>NUCLEOTIDE SEQUENCE</scope>
</reference>
<accession>A0AA36NJ91</accession>
<feature type="compositionally biased region" description="Pro residues" evidence="1">
    <location>
        <begin position="341"/>
        <end position="355"/>
    </location>
</feature>
<keyword evidence="3" id="KW-1185">Reference proteome</keyword>
<dbReference type="InterPro" id="IPR036844">
    <property type="entry name" value="Hint_dom_sf"/>
</dbReference>
<dbReference type="Proteomes" id="UP001178507">
    <property type="component" value="Unassembled WGS sequence"/>
</dbReference>
<dbReference type="AlphaFoldDB" id="A0AA36NJ91"/>
<evidence type="ECO:0000313" key="3">
    <source>
        <dbReference type="Proteomes" id="UP001178507"/>
    </source>
</evidence>
<dbReference type="SUPFAM" id="SSF51294">
    <property type="entry name" value="Hedgehog/intein (Hint) domain"/>
    <property type="match status" value="1"/>
</dbReference>
<feature type="region of interest" description="Disordered" evidence="1">
    <location>
        <begin position="195"/>
        <end position="231"/>
    </location>
</feature>
<feature type="region of interest" description="Disordered" evidence="1">
    <location>
        <begin position="339"/>
        <end position="361"/>
    </location>
</feature>
<feature type="compositionally biased region" description="Basic and acidic residues" evidence="1">
    <location>
        <begin position="257"/>
        <end position="266"/>
    </location>
</feature>
<comment type="caution">
    <text evidence="2">The sequence shown here is derived from an EMBL/GenBank/DDBJ whole genome shotgun (WGS) entry which is preliminary data.</text>
</comment>
<proteinExistence type="predicted"/>
<gene>
    <name evidence="2" type="ORF">EVOR1521_LOCUS30359</name>
</gene>